<keyword evidence="11" id="KW-1185">Reference proteome</keyword>
<name>A0A0L0VM89_9BASI</name>
<evidence type="ECO:0000256" key="4">
    <source>
        <dbReference type="ARBA" id="ARBA00022786"/>
    </source>
</evidence>
<evidence type="ECO:0000256" key="8">
    <source>
        <dbReference type="SAM" id="SignalP"/>
    </source>
</evidence>
<sequence length="229" mass="25493">MKLSQSAPRLHRILASTMILILLISRHADSMPPPRLRLSGARGVSRSDEVAAPSRLRPPVTLPMTQRGQEGSRNNGGFISTLSTGPSQGTQVAMKSTPRVLDSADVDGDICVICRDLLDEKGTLALIFPQIPGQDQNYFRTLSGCGHRFHRACVDAWGRKNPTCPICRNADSELEKLREKEMESRLAVSTNEFLVSSVRSTIGGMRVPTLREILFLFFVELLQRLYRFE</sequence>
<evidence type="ECO:0000256" key="2">
    <source>
        <dbReference type="ARBA" id="ARBA00022723"/>
    </source>
</evidence>
<feature type="domain" description="RING-type" evidence="9">
    <location>
        <begin position="111"/>
        <end position="168"/>
    </location>
</feature>
<evidence type="ECO:0000256" key="7">
    <source>
        <dbReference type="SAM" id="MobiDB-lite"/>
    </source>
</evidence>
<dbReference type="UniPathway" id="UPA00143"/>
<organism evidence="10 11">
    <name type="scientific">Puccinia striiformis f. sp. tritici PST-78</name>
    <dbReference type="NCBI Taxonomy" id="1165861"/>
    <lineage>
        <taxon>Eukaryota</taxon>
        <taxon>Fungi</taxon>
        <taxon>Dikarya</taxon>
        <taxon>Basidiomycota</taxon>
        <taxon>Pucciniomycotina</taxon>
        <taxon>Pucciniomycetes</taxon>
        <taxon>Pucciniales</taxon>
        <taxon>Pucciniaceae</taxon>
        <taxon>Puccinia</taxon>
    </lineage>
</organism>
<dbReference type="InterPro" id="IPR013083">
    <property type="entry name" value="Znf_RING/FYVE/PHD"/>
</dbReference>
<accession>A0A0L0VM89</accession>
<dbReference type="AlphaFoldDB" id="A0A0L0VM89"/>
<evidence type="ECO:0000256" key="6">
    <source>
        <dbReference type="PROSITE-ProRule" id="PRU00175"/>
    </source>
</evidence>
<dbReference type="Pfam" id="PF12678">
    <property type="entry name" value="zf-rbx1"/>
    <property type="match status" value="1"/>
</dbReference>
<gene>
    <name evidence="10" type="ORF">PSTG_06323</name>
</gene>
<dbReference type="InterPro" id="IPR001841">
    <property type="entry name" value="Znf_RING"/>
</dbReference>
<dbReference type="GO" id="GO:0016567">
    <property type="term" value="P:protein ubiquitination"/>
    <property type="evidence" value="ECO:0007669"/>
    <property type="project" value="UniProtKB-UniPathway"/>
</dbReference>
<feature type="region of interest" description="Disordered" evidence="7">
    <location>
        <begin position="58"/>
        <end position="91"/>
    </location>
</feature>
<evidence type="ECO:0000256" key="5">
    <source>
        <dbReference type="ARBA" id="ARBA00022833"/>
    </source>
</evidence>
<feature type="chain" id="PRO_5005550365" description="RING-type domain-containing protein" evidence="8">
    <location>
        <begin position="31"/>
        <end position="229"/>
    </location>
</feature>
<feature type="signal peptide" evidence="8">
    <location>
        <begin position="1"/>
        <end position="30"/>
    </location>
</feature>
<evidence type="ECO:0000256" key="3">
    <source>
        <dbReference type="ARBA" id="ARBA00022771"/>
    </source>
</evidence>
<keyword evidence="2" id="KW-0479">Metal-binding</keyword>
<reference evidence="11" key="1">
    <citation type="submission" date="2014-03" db="EMBL/GenBank/DDBJ databases">
        <title>The Genome Sequence of Puccinia striiformis f. sp. tritici PST-78.</title>
        <authorList>
            <consortium name="The Broad Institute Genome Sequencing Platform"/>
            <person name="Cuomo C."/>
            <person name="Hulbert S."/>
            <person name="Chen X."/>
            <person name="Walker B."/>
            <person name="Young S.K."/>
            <person name="Zeng Q."/>
            <person name="Gargeya S."/>
            <person name="Fitzgerald M."/>
            <person name="Haas B."/>
            <person name="Abouelleil A."/>
            <person name="Alvarado L."/>
            <person name="Arachchi H.M."/>
            <person name="Berlin A.M."/>
            <person name="Chapman S.B."/>
            <person name="Goldberg J."/>
            <person name="Griggs A."/>
            <person name="Gujja S."/>
            <person name="Hansen M."/>
            <person name="Howarth C."/>
            <person name="Imamovic A."/>
            <person name="Larimer J."/>
            <person name="McCowan C."/>
            <person name="Montmayeur A."/>
            <person name="Murphy C."/>
            <person name="Neiman D."/>
            <person name="Pearson M."/>
            <person name="Priest M."/>
            <person name="Roberts A."/>
            <person name="Saif S."/>
            <person name="Shea T."/>
            <person name="Sisk P."/>
            <person name="Sykes S."/>
            <person name="Wortman J."/>
            <person name="Nusbaum C."/>
            <person name="Birren B."/>
        </authorList>
    </citation>
    <scope>NUCLEOTIDE SEQUENCE [LARGE SCALE GENOMIC DNA]</scope>
    <source>
        <strain evidence="11">race PST-78</strain>
    </source>
</reference>
<evidence type="ECO:0000259" key="9">
    <source>
        <dbReference type="PROSITE" id="PS50089"/>
    </source>
</evidence>
<comment type="caution">
    <text evidence="10">The sequence shown here is derived from an EMBL/GenBank/DDBJ whole genome shotgun (WGS) entry which is preliminary data.</text>
</comment>
<evidence type="ECO:0000256" key="1">
    <source>
        <dbReference type="ARBA" id="ARBA00004906"/>
    </source>
</evidence>
<dbReference type="PANTHER" id="PTHR45676:SF41">
    <property type="entry name" value="RING-H2 FINGER PROTEIN ATL66"/>
    <property type="match status" value="1"/>
</dbReference>
<keyword evidence="3 6" id="KW-0863">Zinc-finger</keyword>
<dbReference type="GO" id="GO:0051603">
    <property type="term" value="P:proteolysis involved in protein catabolic process"/>
    <property type="evidence" value="ECO:0007669"/>
    <property type="project" value="UniProtKB-ARBA"/>
</dbReference>
<dbReference type="SMART" id="SM00184">
    <property type="entry name" value="RING"/>
    <property type="match status" value="1"/>
</dbReference>
<evidence type="ECO:0000313" key="11">
    <source>
        <dbReference type="Proteomes" id="UP000054564"/>
    </source>
</evidence>
<evidence type="ECO:0000313" key="10">
    <source>
        <dbReference type="EMBL" id="KNF00394.1"/>
    </source>
</evidence>
<dbReference type="GO" id="GO:0008270">
    <property type="term" value="F:zinc ion binding"/>
    <property type="evidence" value="ECO:0007669"/>
    <property type="project" value="UniProtKB-KW"/>
</dbReference>
<proteinExistence type="predicted"/>
<comment type="pathway">
    <text evidence="1">Protein modification; protein ubiquitination.</text>
</comment>
<dbReference type="STRING" id="1165861.A0A0L0VM89"/>
<dbReference type="EMBL" id="AJIL01000037">
    <property type="protein sequence ID" value="KNF00394.1"/>
    <property type="molecule type" value="Genomic_DNA"/>
</dbReference>
<protein>
    <recommendedName>
        <fullName evidence="9">RING-type domain-containing protein</fullName>
    </recommendedName>
</protein>
<dbReference type="SUPFAM" id="SSF57850">
    <property type="entry name" value="RING/U-box"/>
    <property type="match status" value="1"/>
</dbReference>
<feature type="compositionally biased region" description="Polar residues" evidence="7">
    <location>
        <begin position="63"/>
        <end position="91"/>
    </location>
</feature>
<dbReference type="InterPro" id="IPR024766">
    <property type="entry name" value="Znf_RING_H2"/>
</dbReference>
<dbReference type="Proteomes" id="UP000054564">
    <property type="component" value="Unassembled WGS sequence"/>
</dbReference>
<keyword evidence="8" id="KW-0732">Signal</keyword>
<dbReference type="PROSITE" id="PS50089">
    <property type="entry name" value="ZF_RING_2"/>
    <property type="match status" value="1"/>
</dbReference>
<keyword evidence="4" id="KW-0833">Ubl conjugation pathway</keyword>
<dbReference type="Gene3D" id="3.30.40.10">
    <property type="entry name" value="Zinc/RING finger domain, C3HC4 (zinc finger)"/>
    <property type="match status" value="1"/>
</dbReference>
<dbReference type="PANTHER" id="PTHR45676">
    <property type="entry name" value="RING-H2 FINGER PROTEIN ATL51-RELATED"/>
    <property type="match status" value="1"/>
</dbReference>
<keyword evidence="5" id="KW-0862">Zinc</keyword>